<keyword evidence="2" id="KW-0378">Hydrolase</keyword>
<sequence>MSLLEHYCGSLLGLATGDALGTTLEFQTPGSFTPLTDMIGGGPFNLNPGQWTGDTAMALCLAESLIERREFDPIDQLTRYCQWYRHGYLSSTGKCFDVGMTIRAALERFERTKQPHCGSKETYSAGNGSLMRLAPVPLFYADIPRQAIDKSGKSSKTTHCTPVAVDACRYFSALLVGAVKGVDKLALLEERYSPAVGYWEAYPLVQEIDAIACGSFKNKQPPDICSTGYVVNSLEAALWAFYHTETFEAGALQAVNLGNDANTVGAIYGQLAGAFYGENAIPSHWLERLAKRYLIKTYAIQLAKIGRKMMAS</sequence>
<dbReference type="GO" id="GO:0046872">
    <property type="term" value="F:metal ion binding"/>
    <property type="evidence" value="ECO:0007669"/>
    <property type="project" value="UniProtKB-KW"/>
</dbReference>
<accession>A0A090AE86</accession>
<dbReference type="InterPro" id="IPR005502">
    <property type="entry name" value="Ribosyl_crysJ1"/>
</dbReference>
<dbReference type="PANTHER" id="PTHR16222">
    <property type="entry name" value="ADP-RIBOSYLGLYCOHYDROLASE"/>
    <property type="match status" value="1"/>
</dbReference>
<dbReference type="HOGENOM" id="CLU_024566_8_2_6"/>
<feature type="binding site" evidence="1">
    <location>
        <position position="263"/>
    </location>
    <ligand>
        <name>Mg(2+)</name>
        <dbReference type="ChEBI" id="CHEBI:18420"/>
        <label>1</label>
    </ligand>
</feature>
<dbReference type="STRING" id="40754.THII_1991"/>
<feature type="binding site" evidence="1">
    <location>
        <position position="52"/>
    </location>
    <ligand>
        <name>Mg(2+)</name>
        <dbReference type="ChEBI" id="CHEBI:18420"/>
        <label>1</label>
    </ligand>
</feature>
<dbReference type="Proteomes" id="UP000031623">
    <property type="component" value="Chromosome"/>
</dbReference>
<dbReference type="SUPFAM" id="SSF101478">
    <property type="entry name" value="ADP-ribosylglycohydrolase"/>
    <property type="match status" value="1"/>
</dbReference>
<dbReference type="PANTHER" id="PTHR16222:SF12">
    <property type="entry name" value="ADP-RIBOSYLGLYCOHYDROLASE-RELATED"/>
    <property type="match status" value="1"/>
</dbReference>
<evidence type="ECO:0000256" key="1">
    <source>
        <dbReference type="PIRSR" id="PIRSR605502-1"/>
    </source>
</evidence>
<name>A0A090AE86_9GAMM</name>
<dbReference type="OrthoDB" id="9798107at2"/>
<dbReference type="KEGG" id="tig:THII_1991"/>
<comment type="cofactor">
    <cofactor evidence="1">
        <name>Mg(2+)</name>
        <dbReference type="ChEBI" id="CHEBI:18420"/>
    </cofactor>
    <text evidence="1">Binds 2 magnesium ions per subunit.</text>
</comment>
<protein>
    <submittedName>
        <fullName evidence="2">ADP-ribosylglycohydrolase</fullName>
    </submittedName>
</protein>
<feature type="binding site" evidence="1">
    <location>
        <position position="54"/>
    </location>
    <ligand>
        <name>Mg(2+)</name>
        <dbReference type="ChEBI" id="CHEBI:18420"/>
        <label>1</label>
    </ligand>
</feature>
<keyword evidence="1" id="KW-0460">Magnesium</keyword>
<dbReference type="InterPro" id="IPR036705">
    <property type="entry name" value="Ribosyl_crysJ1_sf"/>
</dbReference>
<dbReference type="EMBL" id="AP014633">
    <property type="protein sequence ID" value="BAP56288.1"/>
    <property type="molecule type" value="Genomic_DNA"/>
</dbReference>
<keyword evidence="1" id="KW-0479">Metal-binding</keyword>
<gene>
    <name evidence="2" type="ORF">THII_1991</name>
</gene>
<evidence type="ECO:0000313" key="2">
    <source>
        <dbReference type="EMBL" id="BAP56288.1"/>
    </source>
</evidence>
<organism evidence="2 3">
    <name type="scientific">Thioploca ingrica</name>
    <dbReference type="NCBI Taxonomy" id="40754"/>
    <lineage>
        <taxon>Bacteria</taxon>
        <taxon>Pseudomonadati</taxon>
        <taxon>Pseudomonadota</taxon>
        <taxon>Gammaproteobacteria</taxon>
        <taxon>Thiotrichales</taxon>
        <taxon>Thiotrichaceae</taxon>
        <taxon>Thioploca</taxon>
    </lineage>
</organism>
<dbReference type="Gene3D" id="1.10.4080.10">
    <property type="entry name" value="ADP-ribosylation/Crystallin J1"/>
    <property type="match status" value="1"/>
</dbReference>
<reference evidence="2 3" key="1">
    <citation type="journal article" date="2014" name="ISME J.">
        <title>Ecophysiology of Thioploca ingrica as revealed by the complete genome sequence supplemented with proteomic evidence.</title>
        <authorList>
            <person name="Kojima H."/>
            <person name="Ogura Y."/>
            <person name="Yamamoto N."/>
            <person name="Togashi T."/>
            <person name="Mori H."/>
            <person name="Watanabe T."/>
            <person name="Nemoto F."/>
            <person name="Kurokawa K."/>
            <person name="Hayashi T."/>
            <person name="Fukui M."/>
        </authorList>
    </citation>
    <scope>NUCLEOTIDE SEQUENCE [LARGE SCALE GENOMIC DNA]</scope>
</reference>
<proteinExistence type="predicted"/>
<feature type="binding site" evidence="1">
    <location>
        <position position="260"/>
    </location>
    <ligand>
        <name>Mg(2+)</name>
        <dbReference type="ChEBI" id="CHEBI:18420"/>
        <label>1</label>
    </ligand>
</feature>
<dbReference type="InterPro" id="IPR050792">
    <property type="entry name" value="ADP-ribosylglycohydrolase"/>
</dbReference>
<dbReference type="AlphaFoldDB" id="A0A090AE86"/>
<evidence type="ECO:0000313" key="3">
    <source>
        <dbReference type="Proteomes" id="UP000031623"/>
    </source>
</evidence>
<keyword evidence="3" id="KW-1185">Reference proteome</keyword>
<dbReference type="Pfam" id="PF03747">
    <property type="entry name" value="ADP_ribosyl_GH"/>
    <property type="match status" value="1"/>
</dbReference>
<dbReference type="GO" id="GO:0016787">
    <property type="term" value="F:hydrolase activity"/>
    <property type="evidence" value="ECO:0007669"/>
    <property type="project" value="UniProtKB-KW"/>
</dbReference>